<dbReference type="EMBL" id="ML996084">
    <property type="protein sequence ID" value="KAF2153619.1"/>
    <property type="molecule type" value="Genomic_DNA"/>
</dbReference>
<dbReference type="Proteomes" id="UP000799439">
    <property type="component" value="Unassembled WGS sequence"/>
</dbReference>
<evidence type="ECO:0000313" key="3">
    <source>
        <dbReference type="Proteomes" id="UP000799439"/>
    </source>
</evidence>
<reference evidence="2" key="1">
    <citation type="journal article" date="2020" name="Stud. Mycol.">
        <title>101 Dothideomycetes genomes: a test case for predicting lifestyles and emergence of pathogens.</title>
        <authorList>
            <person name="Haridas S."/>
            <person name="Albert R."/>
            <person name="Binder M."/>
            <person name="Bloem J."/>
            <person name="Labutti K."/>
            <person name="Salamov A."/>
            <person name="Andreopoulos B."/>
            <person name="Baker S."/>
            <person name="Barry K."/>
            <person name="Bills G."/>
            <person name="Bluhm B."/>
            <person name="Cannon C."/>
            <person name="Castanera R."/>
            <person name="Culley D."/>
            <person name="Daum C."/>
            <person name="Ezra D."/>
            <person name="Gonzalez J."/>
            <person name="Henrissat B."/>
            <person name="Kuo A."/>
            <person name="Liang C."/>
            <person name="Lipzen A."/>
            <person name="Lutzoni F."/>
            <person name="Magnuson J."/>
            <person name="Mondo S."/>
            <person name="Nolan M."/>
            <person name="Ohm R."/>
            <person name="Pangilinan J."/>
            <person name="Park H.-J."/>
            <person name="Ramirez L."/>
            <person name="Alfaro M."/>
            <person name="Sun H."/>
            <person name="Tritt A."/>
            <person name="Yoshinaga Y."/>
            <person name="Zwiers L.-H."/>
            <person name="Turgeon B."/>
            <person name="Goodwin S."/>
            <person name="Spatafora J."/>
            <person name="Crous P."/>
            <person name="Grigoriev I."/>
        </authorList>
    </citation>
    <scope>NUCLEOTIDE SEQUENCE</scope>
    <source>
        <strain evidence="2">CBS 260.36</strain>
    </source>
</reference>
<feature type="compositionally biased region" description="Gly residues" evidence="1">
    <location>
        <begin position="27"/>
        <end position="43"/>
    </location>
</feature>
<feature type="compositionally biased region" description="Basic and acidic residues" evidence="1">
    <location>
        <begin position="61"/>
        <end position="72"/>
    </location>
</feature>
<gene>
    <name evidence="2" type="ORF">K461DRAFT_292341</name>
</gene>
<feature type="region of interest" description="Disordered" evidence="1">
    <location>
        <begin position="1"/>
        <end position="114"/>
    </location>
</feature>
<sequence length="114" mass="11808">MRRFVDYTVPHVLQPPKDDGSDDDNDGGIGGLGVEDEGGLGLGEGRDGGDGGGSDEGLACSERDASAEHEEGGGNEPSTPDNPRDSLRLGSSGAAASTHKRKRRSEAERLLNAY</sequence>
<evidence type="ECO:0000256" key="1">
    <source>
        <dbReference type="SAM" id="MobiDB-lite"/>
    </source>
</evidence>
<protein>
    <submittedName>
        <fullName evidence="2">Uncharacterized protein</fullName>
    </submittedName>
</protein>
<organism evidence="2 3">
    <name type="scientific">Myriangium duriaei CBS 260.36</name>
    <dbReference type="NCBI Taxonomy" id="1168546"/>
    <lineage>
        <taxon>Eukaryota</taxon>
        <taxon>Fungi</taxon>
        <taxon>Dikarya</taxon>
        <taxon>Ascomycota</taxon>
        <taxon>Pezizomycotina</taxon>
        <taxon>Dothideomycetes</taxon>
        <taxon>Dothideomycetidae</taxon>
        <taxon>Myriangiales</taxon>
        <taxon>Myriangiaceae</taxon>
        <taxon>Myriangium</taxon>
    </lineage>
</organism>
<dbReference type="AlphaFoldDB" id="A0A9P4J779"/>
<proteinExistence type="predicted"/>
<feature type="compositionally biased region" description="Basic and acidic residues" evidence="1">
    <location>
        <begin position="105"/>
        <end position="114"/>
    </location>
</feature>
<comment type="caution">
    <text evidence="2">The sequence shown here is derived from an EMBL/GenBank/DDBJ whole genome shotgun (WGS) entry which is preliminary data.</text>
</comment>
<accession>A0A9P4J779</accession>
<keyword evidence="3" id="KW-1185">Reference proteome</keyword>
<name>A0A9P4J779_9PEZI</name>
<evidence type="ECO:0000313" key="2">
    <source>
        <dbReference type="EMBL" id="KAF2153619.1"/>
    </source>
</evidence>